<gene>
    <name evidence="2" type="ORF">C7M84_024363</name>
</gene>
<dbReference type="AlphaFoldDB" id="A0A3R7PTW5"/>
<feature type="compositionally biased region" description="Pro residues" evidence="1">
    <location>
        <begin position="1"/>
        <end position="11"/>
    </location>
</feature>
<feature type="compositionally biased region" description="Basic and acidic residues" evidence="1">
    <location>
        <begin position="74"/>
        <end position="88"/>
    </location>
</feature>
<sequence>MTTVTKPPPRHPIPDIDVGVGSRPCDDEEDCYNGGSGSGEFNTDDGVLTDVENGDDVELENPATNQPLLQPEIIHSEESLRPSGKKDPGSGPTTTRSFYGVPVNYGDIGGGTEYDDYTGPFGENPIHPVDPTKVRTPNTKGQIHSDAGGATGRKGDETKNYEGIPTVPTPMVNGQGNGNIKPGDRRPVKKQSKDVKEWYV</sequence>
<protein>
    <submittedName>
        <fullName evidence="2">Uncharacterized protein</fullName>
    </submittedName>
</protein>
<dbReference type="OrthoDB" id="6275838at2759"/>
<organism evidence="2 3">
    <name type="scientific">Penaeus vannamei</name>
    <name type="common">Whiteleg shrimp</name>
    <name type="synonym">Litopenaeus vannamei</name>
    <dbReference type="NCBI Taxonomy" id="6689"/>
    <lineage>
        <taxon>Eukaryota</taxon>
        <taxon>Metazoa</taxon>
        <taxon>Ecdysozoa</taxon>
        <taxon>Arthropoda</taxon>
        <taxon>Crustacea</taxon>
        <taxon>Multicrustacea</taxon>
        <taxon>Malacostraca</taxon>
        <taxon>Eumalacostraca</taxon>
        <taxon>Eucarida</taxon>
        <taxon>Decapoda</taxon>
        <taxon>Dendrobranchiata</taxon>
        <taxon>Penaeoidea</taxon>
        <taxon>Penaeidae</taxon>
        <taxon>Penaeus</taxon>
    </lineage>
</organism>
<reference evidence="2 3" key="2">
    <citation type="submission" date="2019-01" db="EMBL/GenBank/DDBJ databases">
        <title>The decoding of complex shrimp genome reveals the adaptation for benthos swimmer, frequently molting mechanism and breeding impact on genome.</title>
        <authorList>
            <person name="Sun Y."/>
            <person name="Gao Y."/>
            <person name="Yu Y."/>
        </authorList>
    </citation>
    <scope>NUCLEOTIDE SEQUENCE [LARGE SCALE GENOMIC DNA]</scope>
    <source>
        <tissue evidence="2">Muscle</tissue>
    </source>
</reference>
<evidence type="ECO:0000256" key="1">
    <source>
        <dbReference type="SAM" id="MobiDB-lite"/>
    </source>
</evidence>
<keyword evidence="3" id="KW-1185">Reference proteome</keyword>
<comment type="caution">
    <text evidence="2">The sequence shown here is derived from an EMBL/GenBank/DDBJ whole genome shotgun (WGS) entry which is preliminary data.</text>
</comment>
<accession>A0A3R7PTW5</accession>
<dbReference type="EMBL" id="QCYY01000818">
    <property type="protein sequence ID" value="ROT82473.1"/>
    <property type="molecule type" value="Genomic_DNA"/>
</dbReference>
<name>A0A3R7PTW5_PENVA</name>
<evidence type="ECO:0000313" key="3">
    <source>
        <dbReference type="Proteomes" id="UP000283509"/>
    </source>
</evidence>
<feature type="region of interest" description="Disordered" evidence="1">
    <location>
        <begin position="1"/>
        <end position="200"/>
    </location>
</feature>
<proteinExistence type="predicted"/>
<reference evidence="2 3" key="1">
    <citation type="submission" date="2018-04" db="EMBL/GenBank/DDBJ databases">
        <authorList>
            <person name="Zhang X."/>
            <person name="Yuan J."/>
            <person name="Li F."/>
            <person name="Xiang J."/>
        </authorList>
    </citation>
    <scope>NUCLEOTIDE SEQUENCE [LARGE SCALE GENOMIC DNA]</scope>
    <source>
        <tissue evidence="2">Muscle</tissue>
    </source>
</reference>
<feature type="compositionally biased region" description="Basic and acidic residues" evidence="1">
    <location>
        <begin position="182"/>
        <end position="200"/>
    </location>
</feature>
<dbReference type="Proteomes" id="UP000283509">
    <property type="component" value="Unassembled WGS sequence"/>
</dbReference>
<evidence type="ECO:0000313" key="2">
    <source>
        <dbReference type="EMBL" id="ROT82473.1"/>
    </source>
</evidence>